<dbReference type="GO" id="GO:0006886">
    <property type="term" value="P:intracellular protein transport"/>
    <property type="evidence" value="ECO:0007669"/>
    <property type="project" value="InterPro"/>
</dbReference>
<evidence type="ECO:0000259" key="11">
    <source>
        <dbReference type="PROSITE" id="PS50192"/>
    </source>
</evidence>
<evidence type="ECO:0000256" key="2">
    <source>
        <dbReference type="ARBA" id="ARBA00009063"/>
    </source>
</evidence>
<dbReference type="InterPro" id="IPR010989">
    <property type="entry name" value="SNARE"/>
</dbReference>
<dbReference type="SUPFAM" id="SSF47661">
    <property type="entry name" value="t-snare proteins"/>
    <property type="match status" value="1"/>
</dbReference>
<feature type="compositionally biased region" description="Basic and acidic residues" evidence="9">
    <location>
        <begin position="29"/>
        <end position="42"/>
    </location>
</feature>
<keyword evidence="6 10" id="KW-0472">Membrane</keyword>
<name>A0AAD5SJ04_9FUNG</name>
<protein>
    <submittedName>
        <fullName evidence="12">Syntaxin-1A</fullName>
    </submittedName>
</protein>
<reference evidence="12" key="1">
    <citation type="submission" date="2020-05" db="EMBL/GenBank/DDBJ databases">
        <title>Phylogenomic resolution of chytrid fungi.</title>
        <authorList>
            <person name="Stajich J.E."/>
            <person name="Amses K."/>
            <person name="Simmons R."/>
            <person name="Seto K."/>
            <person name="Myers J."/>
            <person name="Bonds A."/>
            <person name="Quandt C.A."/>
            <person name="Barry K."/>
            <person name="Liu P."/>
            <person name="Grigoriev I."/>
            <person name="Longcore J.E."/>
            <person name="James T.Y."/>
        </authorList>
    </citation>
    <scope>NUCLEOTIDE SEQUENCE</scope>
    <source>
        <strain evidence="12">JEL0318</strain>
    </source>
</reference>
<dbReference type="PROSITE" id="PS50192">
    <property type="entry name" value="T_SNARE"/>
    <property type="match status" value="1"/>
</dbReference>
<dbReference type="GO" id="GO:0048278">
    <property type="term" value="P:vesicle docking"/>
    <property type="evidence" value="ECO:0007669"/>
    <property type="project" value="TreeGrafter"/>
</dbReference>
<feature type="transmembrane region" description="Helical" evidence="10">
    <location>
        <begin position="295"/>
        <end position="315"/>
    </location>
</feature>
<evidence type="ECO:0000256" key="6">
    <source>
        <dbReference type="ARBA" id="ARBA00023136"/>
    </source>
</evidence>
<dbReference type="GO" id="GO:0005484">
    <property type="term" value="F:SNAP receptor activity"/>
    <property type="evidence" value="ECO:0007669"/>
    <property type="project" value="InterPro"/>
</dbReference>
<accession>A0AAD5SJ04</accession>
<dbReference type="SMART" id="SM00503">
    <property type="entry name" value="SynN"/>
    <property type="match status" value="1"/>
</dbReference>
<dbReference type="SMART" id="SM00397">
    <property type="entry name" value="t_SNARE"/>
    <property type="match status" value="1"/>
</dbReference>
<comment type="subcellular location">
    <subcellularLocation>
        <location evidence="1">Membrane</location>
        <topology evidence="1">Single-pass type IV membrane protein</topology>
    </subcellularLocation>
</comment>
<proteinExistence type="inferred from homology"/>
<dbReference type="FunFam" id="1.20.5.110:FF:000008">
    <property type="entry name" value="Syntaxin 132"/>
    <property type="match status" value="1"/>
</dbReference>
<feature type="region of interest" description="Disordered" evidence="9">
    <location>
        <begin position="1"/>
        <end position="54"/>
    </location>
</feature>
<evidence type="ECO:0000313" key="12">
    <source>
        <dbReference type="EMBL" id="KAJ3055677.1"/>
    </source>
</evidence>
<dbReference type="CDD" id="cd00179">
    <property type="entry name" value="SynN"/>
    <property type="match status" value="1"/>
</dbReference>
<keyword evidence="5 10" id="KW-1133">Transmembrane helix</keyword>
<sequence>MRDRMQDLKPAGGQTPPPAAAEHPPPQKKAKEKEKKKEKDLEAGEGGATGESDVMHGFFDEVSAIKDAIAGVKSNVEQIEQLHQKALNVISEDQSAQNAKELDRIMDTTNKKAGDIRNKLKAMEAQNKALEKKGDSPSDVRIRVTQHGGLTKRFLDVMMEYKDIQKKYQDKYKQRLQRQFLIVKPQATPEEVEKMVSGETGPVFAQQIMSSGQRGEARRALQDIQDRHQDIVRIERSIIELQQLFMDMSVLVAAQGEVLNQIEVHVSNAVDHTEQGVQALGKAVKLQKKTRKKMCIIVICLIGLCVAIGLAVHFAGKK</sequence>
<evidence type="ECO:0000256" key="7">
    <source>
        <dbReference type="RuleBase" id="RU003858"/>
    </source>
</evidence>
<dbReference type="GO" id="GO:0006887">
    <property type="term" value="P:exocytosis"/>
    <property type="evidence" value="ECO:0007669"/>
    <property type="project" value="TreeGrafter"/>
</dbReference>
<keyword evidence="13" id="KW-1185">Reference proteome</keyword>
<evidence type="ECO:0000256" key="10">
    <source>
        <dbReference type="SAM" id="Phobius"/>
    </source>
</evidence>
<organism evidence="12 13">
    <name type="scientific">Rhizophlyctis rosea</name>
    <dbReference type="NCBI Taxonomy" id="64517"/>
    <lineage>
        <taxon>Eukaryota</taxon>
        <taxon>Fungi</taxon>
        <taxon>Fungi incertae sedis</taxon>
        <taxon>Chytridiomycota</taxon>
        <taxon>Chytridiomycota incertae sedis</taxon>
        <taxon>Chytridiomycetes</taxon>
        <taxon>Rhizophlyctidales</taxon>
        <taxon>Rhizophlyctidaceae</taxon>
        <taxon>Rhizophlyctis</taxon>
    </lineage>
</organism>
<comment type="similarity">
    <text evidence="2 7">Belongs to the syntaxin family.</text>
</comment>
<dbReference type="Gene3D" id="1.20.58.70">
    <property type="match status" value="1"/>
</dbReference>
<keyword evidence="4 10" id="KW-0812">Transmembrane</keyword>
<keyword evidence="3" id="KW-0813">Transport</keyword>
<dbReference type="Pfam" id="PF00804">
    <property type="entry name" value="Syntaxin"/>
    <property type="match status" value="1"/>
</dbReference>
<evidence type="ECO:0000256" key="4">
    <source>
        <dbReference type="ARBA" id="ARBA00022692"/>
    </source>
</evidence>
<dbReference type="GO" id="GO:0000149">
    <property type="term" value="F:SNARE binding"/>
    <property type="evidence" value="ECO:0007669"/>
    <property type="project" value="TreeGrafter"/>
</dbReference>
<dbReference type="GO" id="GO:0031201">
    <property type="term" value="C:SNARE complex"/>
    <property type="evidence" value="ECO:0007669"/>
    <property type="project" value="TreeGrafter"/>
</dbReference>
<dbReference type="PROSITE" id="PS00914">
    <property type="entry name" value="SYNTAXIN"/>
    <property type="match status" value="1"/>
</dbReference>
<comment type="caution">
    <text evidence="12">The sequence shown here is derived from an EMBL/GenBank/DDBJ whole genome shotgun (WGS) entry which is preliminary data.</text>
</comment>
<dbReference type="GO" id="GO:0006906">
    <property type="term" value="P:vesicle fusion"/>
    <property type="evidence" value="ECO:0007669"/>
    <property type="project" value="TreeGrafter"/>
</dbReference>
<evidence type="ECO:0000256" key="8">
    <source>
        <dbReference type="SAM" id="Coils"/>
    </source>
</evidence>
<feature type="coiled-coil region" evidence="8">
    <location>
        <begin position="106"/>
        <end position="133"/>
    </location>
</feature>
<feature type="domain" description="T-SNARE coiled-coil homology" evidence="11">
    <location>
        <begin position="221"/>
        <end position="283"/>
    </location>
</feature>
<dbReference type="Gene3D" id="1.20.5.110">
    <property type="match status" value="1"/>
</dbReference>
<dbReference type="InterPro" id="IPR000727">
    <property type="entry name" value="T_SNARE_dom"/>
</dbReference>
<gene>
    <name evidence="12" type="primary">STX1A</name>
    <name evidence="12" type="ORF">HK097_009725</name>
</gene>
<evidence type="ECO:0000256" key="9">
    <source>
        <dbReference type="SAM" id="MobiDB-lite"/>
    </source>
</evidence>
<dbReference type="EMBL" id="JADGJD010000067">
    <property type="protein sequence ID" value="KAJ3055677.1"/>
    <property type="molecule type" value="Genomic_DNA"/>
</dbReference>
<dbReference type="InterPro" id="IPR006011">
    <property type="entry name" value="Syntaxin_N"/>
</dbReference>
<dbReference type="FunFam" id="1.20.58.70:FF:000011">
    <property type="entry name" value="Syntaxin 4"/>
    <property type="match status" value="1"/>
</dbReference>
<dbReference type="Proteomes" id="UP001212841">
    <property type="component" value="Unassembled WGS sequence"/>
</dbReference>
<dbReference type="InterPro" id="IPR006012">
    <property type="entry name" value="Syntaxin/epimorphin_CS"/>
</dbReference>
<dbReference type="Pfam" id="PF05739">
    <property type="entry name" value="SNARE"/>
    <property type="match status" value="1"/>
</dbReference>
<evidence type="ECO:0000313" key="13">
    <source>
        <dbReference type="Proteomes" id="UP001212841"/>
    </source>
</evidence>
<dbReference type="InterPro" id="IPR045242">
    <property type="entry name" value="Syntaxin"/>
</dbReference>
<evidence type="ECO:0000256" key="5">
    <source>
        <dbReference type="ARBA" id="ARBA00022989"/>
    </source>
</evidence>
<evidence type="ECO:0000256" key="3">
    <source>
        <dbReference type="ARBA" id="ARBA00022448"/>
    </source>
</evidence>
<dbReference type="GO" id="GO:0005886">
    <property type="term" value="C:plasma membrane"/>
    <property type="evidence" value="ECO:0007669"/>
    <property type="project" value="TreeGrafter"/>
</dbReference>
<dbReference type="GO" id="GO:0012505">
    <property type="term" value="C:endomembrane system"/>
    <property type="evidence" value="ECO:0007669"/>
    <property type="project" value="TreeGrafter"/>
</dbReference>
<dbReference type="PANTHER" id="PTHR19957">
    <property type="entry name" value="SYNTAXIN"/>
    <property type="match status" value="1"/>
</dbReference>
<dbReference type="PANTHER" id="PTHR19957:SF307">
    <property type="entry name" value="PROTEIN SSO1-RELATED"/>
    <property type="match status" value="1"/>
</dbReference>
<dbReference type="CDD" id="cd15848">
    <property type="entry name" value="SNARE_syntaxin1-like"/>
    <property type="match status" value="1"/>
</dbReference>
<evidence type="ECO:0000256" key="1">
    <source>
        <dbReference type="ARBA" id="ARBA00004211"/>
    </source>
</evidence>
<dbReference type="AlphaFoldDB" id="A0AAD5SJ04"/>
<keyword evidence="8" id="KW-0175">Coiled coil</keyword>